<feature type="domain" description="SSD" evidence="9">
    <location>
        <begin position="304"/>
        <end position="430"/>
    </location>
</feature>
<evidence type="ECO:0000256" key="6">
    <source>
        <dbReference type="ARBA" id="ARBA00023136"/>
    </source>
</evidence>
<dbReference type="AlphaFoldDB" id="A0A285NZV7"/>
<evidence type="ECO:0000259" key="9">
    <source>
        <dbReference type="PROSITE" id="PS50156"/>
    </source>
</evidence>
<evidence type="ECO:0000256" key="5">
    <source>
        <dbReference type="ARBA" id="ARBA00022989"/>
    </source>
</evidence>
<dbReference type="Pfam" id="PF03176">
    <property type="entry name" value="MMPL"/>
    <property type="match status" value="2"/>
</dbReference>
<dbReference type="PANTHER" id="PTHR33406:SF6">
    <property type="entry name" value="MEMBRANE PROTEIN YDGH-RELATED"/>
    <property type="match status" value="1"/>
</dbReference>
<evidence type="ECO:0000256" key="4">
    <source>
        <dbReference type="ARBA" id="ARBA00022692"/>
    </source>
</evidence>
<keyword evidence="4 8" id="KW-0812">Transmembrane</keyword>
<comment type="subcellular location">
    <subcellularLocation>
        <location evidence="1">Cell membrane</location>
        <topology evidence="1">Multi-pass membrane protein</topology>
    </subcellularLocation>
</comment>
<feature type="transmembrane region" description="Helical" evidence="8">
    <location>
        <begin position="304"/>
        <end position="326"/>
    </location>
</feature>
<dbReference type="Gene3D" id="1.20.1640.10">
    <property type="entry name" value="Multidrug efflux transporter AcrB transmembrane domain"/>
    <property type="match status" value="2"/>
</dbReference>
<keyword evidence="11" id="KW-1185">Reference proteome</keyword>
<evidence type="ECO:0000256" key="1">
    <source>
        <dbReference type="ARBA" id="ARBA00004651"/>
    </source>
</evidence>
<dbReference type="GO" id="GO:0022857">
    <property type="term" value="F:transmembrane transporter activity"/>
    <property type="evidence" value="ECO:0007669"/>
    <property type="project" value="InterPro"/>
</dbReference>
<evidence type="ECO:0000313" key="10">
    <source>
        <dbReference type="EMBL" id="SNZ15005.1"/>
    </source>
</evidence>
<feature type="transmembrane region" description="Helical" evidence="8">
    <location>
        <begin position="802"/>
        <end position="822"/>
    </location>
</feature>
<dbReference type="EMBL" id="OBEJ01000003">
    <property type="protein sequence ID" value="SNZ15005.1"/>
    <property type="molecule type" value="Genomic_DNA"/>
</dbReference>
<comment type="similarity">
    <text evidence="2">Belongs to the resistance-nodulation-cell division (RND) (TC 2.A.6) family. MmpL subfamily.</text>
</comment>
<feature type="transmembrane region" description="Helical" evidence="8">
    <location>
        <begin position="699"/>
        <end position="718"/>
    </location>
</feature>
<keyword evidence="3" id="KW-1003">Cell membrane</keyword>
<dbReference type="RefSeq" id="WP_097009267.1">
    <property type="nucleotide sequence ID" value="NZ_OBEJ01000003.1"/>
</dbReference>
<protein>
    <submittedName>
        <fullName evidence="10">Predicted exporter protein, RND superfamily</fullName>
    </submittedName>
</protein>
<gene>
    <name evidence="10" type="ORF">SAMN06269185_2345</name>
</gene>
<feature type="transmembrane region" description="Helical" evidence="8">
    <location>
        <begin position="405"/>
        <end position="427"/>
    </location>
</feature>
<proteinExistence type="inferred from homology"/>
<evidence type="ECO:0000256" key="2">
    <source>
        <dbReference type="ARBA" id="ARBA00010157"/>
    </source>
</evidence>
<feature type="domain" description="SSD" evidence="9">
    <location>
        <begin position="698"/>
        <end position="853"/>
    </location>
</feature>
<name>A0A285NZV7_NATPI</name>
<reference evidence="10 11" key="1">
    <citation type="submission" date="2017-09" db="EMBL/GenBank/DDBJ databases">
        <authorList>
            <person name="Ehlers B."/>
            <person name="Leendertz F.H."/>
        </authorList>
    </citation>
    <scope>NUCLEOTIDE SEQUENCE [LARGE SCALE GENOMIC DNA]</scope>
    <source>
        <strain evidence="10 11">DSM 27208</strain>
    </source>
</reference>
<dbReference type="SUPFAM" id="SSF82866">
    <property type="entry name" value="Multidrug efflux transporter AcrB transmembrane domain"/>
    <property type="match status" value="2"/>
</dbReference>
<feature type="region of interest" description="Disordered" evidence="7">
    <location>
        <begin position="135"/>
        <end position="161"/>
    </location>
</feature>
<evidence type="ECO:0000313" key="11">
    <source>
        <dbReference type="Proteomes" id="UP000219453"/>
    </source>
</evidence>
<dbReference type="InterPro" id="IPR001036">
    <property type="entry name" value="Acrflvin-R"/>
</dbReference>
<feature type="transmembrane region" description="Helical" evidence="8">
    <location>
        <begin position="463"/>
        <end position="486"/>
    </location>
</feature>
<organism evidence="10 11">
    <name type="scientific">Natronoarchaeum philippinense</name>
    <dbReference type="NCBI Taxonomy" id="558529"/>
    <lineage>
        <taxon>Archaea</taxon>
        <taxon>Methanobacteriati</taxon>
        <taxon>Methanobacteriota</taxon>
        <taxon>Stenosarchaea group</taxon>
        <taxon>Halobacteria</taxon>
        <taxon>Halobacteriales</taxon>
        <taxon>Natronoarchaeaceae</taxon>
    </lineage>
</organism>
<dbReference type="PANTHER" id="PTHR33406">
    <property type="entry name" value="MEMBRANE PROTEIN MJ1562-RELATED"/>
    <property type="match status" value="1"/>
</dbReference>
<dbReference type="PRINTS" id="PR00702">
    <property type="entry name" value="ACRIFLAVINRP"/>
</dbReference>
<dbReference type="Proteomes" id="UP000219453">
    <property type="component" value="Unassembled WGS sequence"/>
</dbReference>
<dbReference type="GO" id="GO:0005886">
    <property type="term" value="C:plasma membrane"/>
    <property type="evidence" value="ECO:0007669"/>
    <property type="project" value="UniProtKB-SubCell"/>
</dbReference>
<evidence type="ECO:0000256" key="8">
    <source>
        <dbReference type="SAM" id="Phobius"/>
    </source>
</evidence>
<feature type="transmembrane region" description="Helical" evidence="8">
    <location>
        <begin position="828"/>
        <end position="846"/>
    </location>
</feature>
<dbReference type="InterPro" id="IPR050545">
    <property type="entry name" value="Mycobact_MmpL"/>
</dbReference>
<sequence>MSRIDRVTAAVTEHSRVLVLALLLVTAALAPGLVGIEQAGAVSGLSGDSEAAEANAEIRERFDERDVPSTTTVIAVRNEDDNVLSRDSLLRTLRYQQTLHDNRTVNATLVEDSPVVGIENIVARAAIQAERRGTVTQTDLQGWNESEGLTAANGSDDWPDPTIDDQIEQLESMNASEVSAVVGRILDPESSSEATRRAYQLLPESYRAGATTADARMMVLTQATDGQVSSAAGLSGDISEALGVARSLATDRADDERYYFYGAGLVNYEQDTVIQDSFGILGPLAVLFVLVALSLAYRDPVDVLLGVVGIAVALIWTMGAMGWLGIMFNPLMIAAPIILIGLSVDFALHVTMRYREVRHRSDAGVRSAMREALADLGPALALITATTVIGFLSNYTSPMADLRTFGLVTAIGITATLVVFGGLIPALKVEITPLLARRGWDRTPSLPGTGGRLRRLLDTGATIATRAPLVLLVVTGLFTGAAAYGATGLQMSAQQDLFMGDDPPEFTENLPDAIEPSDYSLKEDRQYIYSTFQSPDRQGYVFVTGDVTTPETLERVADAHHAAVESGTVYEAPRGGPAILSPLSEMRSVARENQSFNATFQAADSSGNGVPDRDLESLYDEFHAAAPDRAARTLDRADDGSYAAMQVRISTDGSVDRSEAVAAVSDAAAEVDDNDDLEAVATGSFVIEQQLNDRLSTTLIESLSLTIVAILLILMAVFRLTAGSFSLGAITLVPVILSVTWLFGTMATLGIPISLITAMVGSVTVGIGVDYAIHVSERYWQERADASPAEALVRTVTGSGSALLSSAVTTAIGFGVLSFALLPALRHFGFVLALGVVYSFLGALYVQPSLLMLWDRYVAGTHDATASSMPVGND</sequence>
<evidence type="ECO:0000256" key="3">
    <source>
        <dbReference type="ARBA" id="ARBA00022475"/>
    </source>
</evidence>
<dbReference type="InterPro" id="IPR000731">
    <property type="entry name" value="SSD"/>
</dbReference>
<evidence type="ECO:0000256" key="7">
    <source>
        <dbReference type="SAM" id="MobiDB-lite"/>
    </source>
</evidence>
<feature type="transmembrane region" description="Helical" evidence="8">
    <location>
        <begin position="278"/>
        <end position="297"/>
    </location>
</feature>
<dbReference type="PROSITE" id="PS50156">
    <property type="entry name" value="SSD"/>
    <property type="match status" value="2"/>
</dbReference>
<feature type="transmembrane region" description="Helical" evidence="8">
    <location>
        <begin position="725"/>
        <end position="743"/>
    </location>
</feature>
<feature type="transmembrane region" description="Helical" evidence="8">
    <location>
        <begin position="749"/>
        <end position="773"/>
    </location>
</feature>
<keyword evidence="6 8" id="KW-0472">Membrane</keyword>
<feature type="transmembrane region" description="Helical" evidence="8">
    <location>
        <begin position="372"/>
        <end position="393"/>
    </location>
</feature>
<keyword evidence="5 8" id="KW-1133">Transmembrane helix</keyword>
<dbReference type="InterPro" id="IPR004869">
    <property type="entry name" value="MMPL_dom"/>
</dbReference>
<feature type="compositionally biased region" description="Polar residues" evidence="7">
    <location>
        <begin position="135"/>
        <end position="144"/>
    </location>
</feature>
<dbReference type="OrthoDB" id="42357at2157"/>
<accession>A0A285NZV7</accession>
<feature type="transmembrane region" description="Helical" evidence="8">
    <location>
        <begin position="332"/>
        <end position="351"/>
    </location>
</feature>